<dbReference type="GO" id="GO:0016791">
    <property type="term" value="F:phosphatase activity"/>
    <property type="evidence" value="ECO:0007669"/>
    <property type="project" value="InterPro"/>
</dbReference>
<gene>
    <name evidence="9" type="ORF">YP76_05730</name>
</gene>
<dbReference type="InterPro" id="IPR006549">
    <property type="entry name" value="HAD-SF_hydro_IIIA"/>
</dbReference>
<evidence type="ECO:0000256" key="1">
    <source>
        <dbReference type="ARBA" id="ARBA00004496"/>
    </source>
</evidence>
<dbReference type="GO" id="GO:0046872">
    <property type="term" value="F:metal ion binding"/>
    <property type="evidence" value="ECO:0007669"/>
    <property type="project" value="UniProtKB-KW"/>
</dbReference>
<dbReference type="NCBIfam" id="TIGR01662">
    <property type="entry name" value="HAD-SF-IIIA"/>
    <property type="match status" value="1"/>
</dbReference>
<keyword evidence="4" id="KW-0479">Metal-binding</keyword>
<evidence type="ECO:0000259" key="8">
    <source>
        <dbReference type="Pfam" id="PF00483"/>
    </source>
</evidence>
<feature type="domain" description="Nucleotidyl transferase" evidence="8">
    <location>
        <begin position="8"/>
        <end position="228"/>
    </location>
</feature>
<protein>
    <recommendedName>
        <fullName evidence="7">D,D-heptose 1,7-bisphosphate phosphatase</fullName>
    </recommendedName>
</protein>
<dbReference type="GO" id="GO:0005975">
    <property type="term" value="P:carbohydrate metabolic process"/>
    <property type="evidence" value="ECO:0007669"/>
    <property type="project" value="InterPro"/>
</dbReference>
<dbReference type="Pfam" id="PF13242">
    <property type="entry name" value="Hydrolase_like"/>
    <property type="match status" value="1"/>
</dbReference>
<dbReference type="Proteomes" id="UP000033874">
    <property type="component" value="Unassembled WGS sequence"/>
</dbReference>
<evidence type="ECO:0000313" key="9">
    <source>
        <dbReference type="EMBL" id="KKW93108.1"/>
    </source>
</evidence>
<dbReference type="InterPro" id="IPR036412">
    <property type="entry name" value="HAD-like_sf"/>
</dbReference>
<organism evidence="9 10">
    <name type="scientific">Sphingobium chungbukense</name>
    <dbReference type="NCBI Taxonomy" id="56193"/>
    <lineage>
        <taxon>Bacteria</taxon>
        <taxon>Pseudomonadati</taxon>
        <taxon>Pseudomonadota</taxon>
        <taxon>Alphaproteobacteria</taxon>
        <taxon>Sphingomonadales</taxon>
        <taxon>Sphingomonadaceae</taxon>
        <taxon>Sphingobium</taxon>
    </lineage>
</organism>
<evidence type="ECO:0000256" key="7">
    <source>
        <dbReference type="ARBA" id="ARBA00031828"/>
    </source>
</evidence>
<comment type="subcellular location">
    <subcellularLocation>
        <location evidence="1">Cytoplasm</location>
    </subcellularLocation>
</comment>
<dbReference type="Gene3D" id="3.40.50.1000">
    <property type="entry name" value="HAD superfamily/HAD-like"/>
    <property type="match status" value="1"/>
</dbReference>
<dbReference type="AlphaFoldDB" id="A0A0M3AT92"/>
<dbReference type="PATRIC" id="fig|56193.3.peg.1189"/>
<dbReference type="PANTHER" id="PTHR42891:SF1">
    <property type="entry name" value="D-GLYCERO-BETA-D-MANNO-HEPTOSE-1,7-BISPHOSPHATE 7-PHOSPHATASE"/>
    <property type="match status" value="1"/>
</dbReference>
<dbReference type="NCBIfam" id="TIGR01656">
    <property type="entry name" value="Histidinol-ppas"/>
    <property type="match status" value="1"/>
</dbReference>
<keyword evidence="5" id="KW-0378">Hydrolase</keyword>
<dbReference type="InterPro" id="IPR005835">
    <property type="entry name" value="NTP_transferase_dom"/>
</dbReference>
<dbReference type="SUPFAM" id="SSF53448">
    <property type="entry name" value="Nucleotide-diphospho-sugar transferases"/>
    <property type="match status" value="1"/>
</dbReference>
<dbReference type="InterPro" id="IPR023214">
    <property type="entry name" value="HAD_sf"/>
</dbReference>
<dbReference type="RefSeq" id="WP_046762678.1">
    <property type="nucleotide sequence ID" value="NZ_LBIC01000002.1"/>
</dbReference>
<evidence type="ECO:0000256" key="2">
    <source>
        <dbReference type="ARBA" id="ARBA00005628"/>
    </source>
</evidence>
<reference evidence="9 10" key="1">
    <citation type="submission" date="2015-04" db="EMBL/GenBank/DDBJ databases">
        <title>Genome sequence of aromatic hydrocarbons-degrading Sphingobium chungbukense DJ77.</title>
        <authorList>
            <person name="Kim Y.-C."/>
            <person name="Chae J.-C."/>
        </authorList>
    </citation>
    <scope>NUCLEOTIDE SEQUENCE [LARGE SCALE GENOMIC DNA]</scope>
    <source>
        <strain evidence="9 10">DJ77</strain>
    </source>
</reference>
<dbReference type="STRING" id="56193.YP76_05730"/>
<keyword evidence="6" id="KW-0119">Carbohydrate metabolism</keyword>
<dbReference type="EMBL" id="LBIC01000002">
    <property type="protein sequence ID" value="KKW93108.1"/>
    <property type="molecule type" value="Genomic_DNA"/>
</dbReference>
<name>A0A0M3AT92_9SPHN</name>
<comment type="caution">
    <text evidence="9">The sequence shown here is derived from an EMBL/GenBank/DDBJ whole genome shotgun (WGS) entry which is preliminary data.</text>
</comment>
<keyword evidence="3" id="KW-0963">Cytoplasm</keyword>
<dbReference type="InterPro" id="IPR004446">
    <property type="entry name" value="Heptose_bisP_phosphatase"/>
</dbReference>
<dbReference type="PANTHER" id="PTHR42891">
    <property type="entry name" value="D-GLYCERO-BETA-D-MANNO-HEPTOSE-1,7-BISPHOSPHATE 7-PHOSPHATASE"/>
    <property type="match status" value="1"/>
</dbReference>
<accession>A0A0M3AT92</accession>
<evidence type="ECO:0000256" key="3">
    <source>
        <dbReference type="ARBA" id="ARBA00022490"/>
    </source>
</evidence>
<dbReference type="InterPro" id="IPR029044">
    <property type="entry name" value="Nucleotide-diphossugar_trans"/>
</dbReference>
<dbReference type="InterPro" id="IPR006543">
    <property type="entry name" value="Histidinol-phos"/>
</dbReference>
<evidence type="ECO:0000313" key="10">
    <source>
        <dbReference type="Proteomes" id="UP000033874"/>
    </source>
</evidence>
<evidence type="ECO:0000256" key="4">
    <source>
        <dbReference type="ARBA" id="ARBA00022723"/>
    </source>
</evidence>
<evidence type="ECO:0000256" key="6">
    <source>
        <dbReference type="ARBA" id="ARBA00023277"/>
    </source>
</evidence>
<dbReference type="Pfam" id="PF00483">
    <property type="entry name" value="NTP_transferase"/>
    <property type="match status" value="1"/>
</dbReference>
<proteinExistence type="inferred from homology"/>
<dbReference type="Gene3D" id="3.90.550.10">
    <property type="entry name" value="Spore Coat Polysaccharide Biosynthesis Protein SpsA, Chain A"/>
    <property type="match status" value="1"/>
</dbReference>
<sequence>MPSIRQLVILAGGKGTRLGEHARTTPKPMMQITEQRVFLDYIIENAARQGFVDILIVAGHFGDQIAARYHHACCKGANISVFVEPEARGTAGALTFISDRLAGAFLVTNGDTFFDINFRALAAKLEGSPHLDAAIALRTVDDVGRYGSVEANGDGLVTEFREKDESRIGQQGVINAGVYAIRHRALSMISKYPASIETDLFPRLVKGGTLGSVRVEGYFIDIGLPETLQRGRIELPFRRRDALFLDRDGVLNQDINYLHKRDDWQWIDGAREAIRAANDAGRAVVVITNQAGIGRGKYRECDAVSLHAWMQEELHAFGAFVDAVYLCPYHPDAVAESYRIKAPFDRKPEPAMLLRAARQHDLNLSHCLFVGDQSSDAAAADAAGVAFLHFHGGNLYQEIMSSEKGRALFAASA</sequence>
<dbReference type="SUPFAM" id="SSF56784">
    <property type="entry name" value="HAD-like"/>
    <property type="match status" value="1"/>
</dbReference>
<dbReference type="GO" id="GO:0005737">
    <property type="term" value="C:cytoplasm"/>
    <property type="evidence" value="ECO:0007669"/>
    <property type="project" value="UniProtKB-SubCell"/>
</dbReference>
<comment type="similarity">
    <text evidence="2">Belongs to the GmhB family.</text>
</comment>
<evidence type="ECO:0000256" key="5">
    <source>
        <dbReference type="ARBA" id="ARBA00022801"/>
    </source>
</evidence>
<keyword evidence="10" id="KW-1185">Reference proteome</keyword>